<protein>
    <submittedName>
        <fullName evidence="2">Uncharacterized protein</fullName>
    </submittedName>
</protein>
<evidence type="ECO:0000256" key="1">
    <source>
        <dbReference type="SAM" id="Phobius"/>
    </source>
</evidence>
<reference evidence="2" key="1">
    <citation type="submission" date="2018-05" db="EMBL/GenBank/DDBJ databases">
        <authorList>
            <person name="Lanie J.A."/>
            <person name="Ng W.-L."/>
            <person name="Kazmierczak K.M."/>
            <person name="Andrzejewski T.M."/>
            <person name="Davidsen T.M."/>
            <person name="Wayne K.J."/>
            <person name="Tettelin H."/>
            <person name="Glass J.I."/>
            <person name="Rusch D."/>
            <person name="Podicherti R."/>
            <person name="Tsui H.-C.T."/>
            <person name="Winkler M.E."/>
        </authorList>
    </citation>
    <scope>NUCLEOTIDE SEQUENCE</scope>
</reference>
<feature type="transmembrane region" description="Helical" evidence="1">
    <location>
        <begin position="25"/>
        <end position="42"/>
    </location>
</feature>
<keyword evidence="1" id="KW-0812">Transmembrane</keyword>
<keyword evidence="1" id="KW-1133">Transmembrane helix</keyword>
<gene>
    <name evidence="2" type="ORF">METZ01_LOCUS236499</name>
</gene>
<name>A0A382H944_9ZZZZ</name>
<sequence>MEKQRPRGRSGEHHGMGQVYQMRNFNVIALLISLGGSVSIYAQS</sequence>
<feature type="non-terminal residue" evidence="2">
    <location>
        <position position="44"/>
    </location>
</feature>
<keyword evidence="1" id="KW-0472">Membrane</keyword>
<proteinExistence type="predicted"/>
<dbReference type="AlphaFoldDB" id="A0A382H944"/>
<evidence type="ECO:0000313" key="2">
    <source>
        <dbReference type="EMBL" id="SVB83645.1"/>
    </source>
</evidence>
<dbReference type="EMBL" id="UINC01059818">
    <property type="protein sequence ID" value="SVB83645.1"/>
    <property type="molecule type" value="Genomic_DNA"/>
</dbReference>
<accession>A0A382H944</accession>
<organism evidence="2">
    <name type="scientific">marine metagenome</name>
    <dbReference type="NCBI Taxonomy" id="408172"/>
    <lineage>
        <taxon>unclassified sequences</taxon>
        <taxon>metagenomes</taxon>
        <taxon>ecological metagenomes</taxon>
    </lineage>
</organism>